<feature type="domain" description="RING-type" evidence="7">
    <location>
        <begin position="210"/>
        <end position="248"/>
    </location>
</feature>
<feature type="compositionally biased region" description="Acidic residues" evidence="6">
    <location>
        <begin position="540"/>
        <end position="554"/>
    </location>
</feature>
<reference evidence="9" key="2">
    <citation type="submission" date="2021-09" db="EMBL/GenBank/DDBJ databases">
        <authorList>
            <person name="Jia N."/>
            <person name="Wang J."/>
            <person name="Shi W."/>
            <person name="Du L."/>
            <person name="Sun Y."/>
            <person name="Zhan W."/>
            <person name="Jiang J."/>
            <person name="Wang Q."/>
            <person name="Zhang B."/>
            <person name="Ji P."/>
            <person name="Sakyi L.B."/>
            <person name="Cui X."/>
            <person name="Yuan T."/>
            <person name="Jiang B."/>
            <person name="Yang W."/>
            <person name="Lam T.T.-Y."/>
            <person name="Chang Q."/>
            <person name="Ding S."/>
            <person name="Wang X."/>
            <person name="Zhu J."/>
            <person name="Ruan X."/>
            <person name="Zhao L."/>
            <person name="Wei J."/>
            <person name="Que T."/>
            <person name="Du C."/>
            <person name="Cheng J."/>
            <person name="Dai P."/>
            <person name="Han X."/>
            <person name="Huang E."/>
            <person name="Gao Y."/>
            <person name="Liu J."/>
            <person name="Shao H."/>
            <person name="Ye R."/>
            <person name="Li L."/>
            <person name="Wei W."/>
            <person name="Wang X."/>
            <person name="Wang C."/>
            <person name="Huo Q."/>
            <person name="Li W."/>
            <person name="Guo W."/>
            <person name="Chen H."/>
            <person name="Chen S."/>
            <person name="Zhou L."/>
            <person name="Zhou L."/>
            <person name="Ni X."/>
            <person name="Tian J."/>
            <person name="Zhou Y."/>
            <person name="Sheng Y."/>
            <person name="Liu T."/>
            <person name="Pan Y."/>
            <person name="Xia L."/>
            <person name="Li J."/>
            <person name="Zhao F."/>
            <person name="Cao W."/>
        </authorList>
    </citation>
    <scope>NUCLEOTIDE SEQUENCE</scope>
    <source>
        <strain evidence="9">Rmic-2018</strain>
        <tissue evidence="9">Larvae</tissue>
    </source>
</reference>
<dbReference type="Gene3D" id="3.30.40.10">
    <property type="entry name" value="Zinc/RING finger domain, C3HC4 (zinc finger)"/>
    <property type="match status" value="2"/>
</dbReference>
<reference evidence="9" key="1">
    <citation type="journal article" date="2020" name="Cell">
        <title>Large-Scale Comparative Analyses of Tick Genomes Elucidate Their Genetic Diversity and Vector Capacities.</title>
        <authorList>
            <consortium name="Tick Genome and Microbiome Consortium (TIGMIC)"/>
            <person name="Jia N."/>
            <person name="Wang J."/>
            <person name="Shi W."/>
            <person name="Du L."/>
            <person name="Sun Y."/>
            <person name="Zhan W."/>
            <person name="Jiang J.F."/>
            <person name="Wang Q."/>
            <person name="Zhang B."/>
            <person name="Ji P."/>
            <person name="Bell-Sakyi L."/>
            <person name="Cui X.M."/>
            <person name="Yuan T.T."/>
            <person name="Jiang B.G."/>
            <person name="Yang W.F."/>
            <person name="Lam T.T."/>
            <person name="Chang Q.C."/>
            <person name="Ding S.J."/>
            <person name="Wang X.J."/>
            <person name="Zhu J.G."/>
            <person name="Ruan X.D."/>
            <person name="Zhao L."/>
            <person name="Wei J.T."/>
            <person name="Ye R.Z."/>
            <person name="Que T.C."/>
            <person name="Du C.H."/>
            <person name="Zhou Y.H."/>
            <person name="Cheng J.X."/>
            <person name="Dai P.F."/>
            <person name="Guo W.B."/>
            <person name="Han X.H."/>
            <person name="Huang E.J."/>
            <person name="Li L.F."/>
            <person name="Wei W."/>
            <person name="Gao Y.C."/>
            <person name="Liu J.Z."/>
            <person name="Shao H.Z."/>
            <person name="Wang X."/>
            <person name="Wang C.C."/>
            <person name="Yang T.C."/>
            <person name="Huo Q.B."/>
            <person name="Li W."/>
            <person name="Chen H.Y."/>
            <person name="Chen S.E."/>
            <person name="Zhou L.G."/>
            <person name="Ni X.B."/>
            <person name="Tian J.H."/>
            <person name="Sheng Y."/>
            <person name="Liu T."/>
            <person name="Pan Y.S."/>
            <person name="Xia L.Y."/>
            <person name="Li J."/>
            <person name="Zhao F."/>
            <person name="Cao W.C."/>
        </authorList>
    </citation>
    <scope>NUCLEOTIDE SEQUENCE</scope>
    <source>
        <strain evidence="9">Rmic-2018</strain>
    </source>
</reference>
<feature type="region of interest" description="Disordered" evidence="6">
    <location>
        <begin position="73"/>
        <end position="99"/>
    </location>
</feature>
<keyword evidence="5" id="KW-0175">Coiled coil</keyword>
<evidence type="ECO:0000256" key="5">
    <source>
        <dbReference type="SAM" id="Coils"/>
    </source>
</evidence>
<dbReference type="PROSITE" id="PS00518">
    <property type="entry name" value="ZF_RING_1"/>
    <property type="match status" value="1"/>
</dbReference>
<dbReference type="PROSITE" id="PS50145">
    <property type="entry name" value="ZF_TRAF"/>
    <property type="match status" value="1"/>
</dbReference>
<evidence type="ECO:0000256" key="4">
    <source>
        <dbReference type="PROSITE-ProRule" id="PRU00207"/>
    </source>
</evidence>
<evidence type="ECO:0000259" key="7">
    <source>
        <dbReference type="PROSITE" id="PS50089"/>
    </source>
</evidence>
<dbReference type="InterPro" id="IPR001841">
    <property type="entry name" value="Znf_RING"/>
</dbReference>
<dbReference type="SUPFAM" id="SSF49599">
    <property type="entry name" value="TRAF domain-like"/>
    <property type="match status" value="1"/>
</dbReference>
<comment type="caution">
    <text evidence="9">The sequence shown here is derived from an EMBL/GenBank/DDBJ whole genome shotgun (WGS) entry which is preliminary data.</text>
</comment>
<dbReference type="InterPro" id="IPR001293">
    <property type="entry name" value="Znf_TRAF"/>
</dbReference>
<evidence type="ECO:0000259" key="8">
    <source>
        <dbReference type="PROSITE" id="PS50145"/>
    </source>
</evidence>
<sequence>MGESGIAPTQDRSNRRVSRRYGFALGLVAFGKLPRSAAYLDSSQVQPVANRRGGKASRLIHATGTKYYTGVPRARLRGKGDPRRHRDKGPGCSSEGKGARVGFGGRRVGVARPRTRTPYCPSAVSTQRGNKSSCAAPRGIGALDTGERLDGDRPYHPGVLKIVRASRQVEGNEGVRAAALRPVCLLSILTTAAELTLEDYDPKPDEELICVICHSVLSEPVECHCRHVFCRRCISEWVRKNNSCPVCRKRAVSAFMPTLPLVQNMVNRLKVKCRNSGCDARVAAESFANHVNSCEFHEVGCPHEACEHRCARRELESHVRQCPLREVTCEQGCGLVLTRDRLKTHSCVEELKRKLDDATSERDDWKQKAEETTHALNRLRDTLRRLGDSVEGLQNSLGDLGTRLRCAETMAASGQRGHRSAVALRTGRTTRDSFVSGSSLYPGVLFVGVIDGYPVAPPREMGQPANAQGSSSETPQSSNYQSGYSSGSRSDDKTTGNDEQPDFTENNGKGANDPTVIVPEFRSSSTPTPFTTKSTTQANTEEEITEGNTEEETEAPLTEAITDVDTNPTTTQLPTTPAKKDTWAGLICTIGTKLGAPEVLPDDRWCNYLFYDSVYKKGPAAFDPNHLDPALGVFMGHLSKYNYTALGIGFASK</sequence>
<feature type="compositionally biased region" description="Low complexity" evidence="6">
    <location>
        <begin position="523"/>
        <end position="536"/>
    </location>
</feature>
<dbReference type="SMART" id="SM00184">
    <property type="entry name" value="RING"/>
    <property type="match status" value="1"/>
</dbReference>
<keyword evidence="3 4" id="KW-0862">Zinc</keyword>
<dbReference type="VEuPathDB" id="VectorBase:LOC119179348"/>
<organism evidence="9 10">
    <name type="scientific">Rhipicephalus microplus</name>
    <name type="common">Cattle tick</name>
    <name type="synonym">Boophilus microplus</name>
    <dbReference type="NCBI Taxonomy" id="6941"/>
    <lineage>
        <taxon>Eukaryota</taxon>
        <taxon>Metazoa</taxon>
        <taxon>Ecdysozoa</taxon>
        <taxon>Arthropoda</taxon>
        <taxon>Chelicerata</taxon>
        <taxon>Arachnida</taxon>
        <taxon>Acari</taxon>
        <taxon>Parasitiformes</taxon>
        <taxon>Ixodida</taxon>
        <taxon>Ixodoidea</taxon>
        <taxon>Ixodidae</taxon>
        <taxon>Rhipicephalinae</taxon>
        <taxon>Rhipicephalus</taxon>
        <taxon>Boophilus</taxon>
    </lineage>
</organism>
<keyword evidence="2 4" id="KW-0863">Zinc-finger</keyword>
<evidence type="ECO:0000256" key="6">
    <source>
        <dbReference type="SAM" id="MobiDB-lite"/>
    </source>
</evidence>
<dbReference type="PROSITE" id="PS50089">
    <property type="entry name" value="ZF_RING_2"/>
    <property type="match status" value="1"/>
</dbReference>
<feature type="compositionally biased region" description="Low complexity" evidence="6">
    <location>
        <begin position="476"/>
        <end position="488"/>
    </location>
</feature>
<dbReference type="Pfam" id="PF13639">
    <property type="entry name" value="zf-RING_2"/>
    <property type="match status" value="1"/>
</dbReference>
<dbReference type="GO" id="GO:0008270">
    <property type="term" value="F:zinc ion binding"/>
    <property type="evidence" value="ECO:0007669"/>
    <property type="project" value="UniProtKB-KW"/>
</dbReference>
<dbReference type="AlphaFoldDB" id="A0A9J6ETB9"/>
<keyword evidence="1 4" id="KW-0479">Metal-binding</keyword>
<dbReference type="InterPro" id="IPR017907">
    <property type="entry name" value="Znf_RING_CS"/>
</dbReference>
<dbReference type="GO" id="GO:0043122">
    <property type="term" value="P:regulation of canonical NF-kappaB signal transduction"/>
    <property type="evidence" value="ECO:0007669"/>
    <property type="project" value="TreeGrafter"/>
</dbReference>
<evidence type="ECO:0000256" key="3">
    <source>
        <dbReference type="ARBA" id="ARBA00022833"/>
    </source>
</evidence>
<gene>
    <name evidence="9" type="ORF">HPB51_009984</name>
</gene>
<evidence type="ECO:0000256" key="2">
    <source>
        <dbReference type="ARBA" id="ARBA00022771"/>
    </source>
</evidence>
<feature type="domain" description="TRAF-type" evidence="8">
    <location>
        <begin position="290"/>
        <end position="343"/>
    </location>
</feature>
<feature type="compositionally biased region" description="Low complexity" evidence="6">
    <location>
        <begin position="555"/>
        <end position="577"/>
    </location>
</feature>
<dbReference type="SUPFAM" id="SSF57850">
    <property type="entry name" value="RING/U-box"/>
    <property type="match status" value="1"/>
</dbReference>
<feature type="region of interest" description="Disordered" evidence="6">
    <location>
        <begin position="457"/>
        <end position="578"/>
    </location>
</feature>
<accession>A0A9J6ETB9</accession>
<dbReference type="PANTHER" id="PTHR10131">
    <property type="entry name" value="TNF RECEPTOR ASSOCIATED FACTOR"/>
    <property type="match status" value="1"/>
</dbReference>
<evidence type="ECO:0000256" key="1">
    <source>
        <dbReference type="ARBA" id="ARBA00022723"/>
    </source>
</evidence>
<feature type="region of interest" description="Disordered" evidence="6">
    <location>
        <begin position="411"/>
        <end position="434"/>
    </location>
</feature>
<dbReference type="VEuPathDB" id="VectorBase:LOC119179814"/>
<dbReference type="EMBL" id="JABSTU010000002">
    <property type="protein sequence ID" value="KAH8037429.1"/>
    <property type="molecule type" value="Genomic_DNA"/>
</dbReference>
<feature type="zinc finger region" description="TRAF-type" evidence="4">
    <location>
        <begin position="290"/>
        <end position="343"/>
    </location>
</feature>
<name>A0A9J6ETB9_RHIMP</name>
<feature type="compositionally biased region" description="Polar residues" evidence="6">
    <location>
        <begin position="465"/>
        <end position="475"/>
    </location>
</feature>
<dbReference type="InterPro" id="IPR013083">
    <property type="entry name" value="Znf_RING/FYVE/PHD"/>
</dbReference>
<evidence type="ECO:0000313" key="9">
    <source>
        <dbReference type="EMBL" id="KAH8037429.1"/>
    </source>
</evidence>
<keyword evidence="10" id="KW-1185">Reference proteome</keyword>
<feature type="coiled-coil region" evidence="5">
    <location>
        <begin position="348"/>
        <end position="396"/>
    </location>
</feature>
<dbReference type="Proteomes" id="UP000821866">
    <property type="component" value="Chromosome 10"/>
</dbReference>
<feature type="compositionally biased region" description="Basic residues" evidence="6">
    <location>
        <begin position="74"/>
        <end position="87"/>
    </location>
</feature>
<dbReference type="PANTHER" id="PTHR10131:SF157">
    <property type="entry name" value="RECEPTOR-ASSOCIATED FACTOR, PUTATIVE-RELATED"/>
    <property type="match status" value="1"/>
</dbReference>
<evidence type="ECO:0000313" key="10">
    <source>
        <dbReference type="Proteomes" id="UP000821866"/>
    </source>
</evidence>
<proteinExistence type="predicted"/>
<protein>
    <submittedName>
        <fullName evidence="9">Uncharacterized protein</fullName>
    </submittedName>
</protein>